<dbReference type="Pfam" id="PF13855">
    <property type="entry name" value="LRR_8"/>
    <property type="match status" value="1"/>
</dbReference>
<protein>
    <recommendedName>
        <fullName evidence="7">Ig-like domain-containing protein</fullName>
    </recommendedName>
</protein>
<dbReference type="SMART" id="SM00369">
    <property type="entry name" value="LRR_TYP"/>
    <property type="match status" value="6"/>
</dbReference>
<dbReference type="Pfam" id="PF13306">
    <property type="entry name" value="LRR_5"/>
    <property type="match status" value="1"/>
</dbReference>
<dbReference type="Gene3D" id="3.80.10.10">
    <property type="entry name" value="Ribonuclease Inhibitor"/>
    <property type="match status" value="3"/>
</dbReference>
<dbReference type="SMART" id="SM00082">
    <property type="entry name" value="LRRCT"/>
    <property type="match status" value="1"/>
</dbReference>
<dbReference type="InterPro" id="IPR013783">
    <property type="entry name" value="Ig-like_fold"/>
</dbReference>
<keyword evidence="9" id="KW-1185">Reference proteome</keyword>
<dbReference type="InterPro" id="IPR000483">
    <property type="entry name" value="Cys-rich_flank_reg_C"/>
</dbReference>
<evidence type="ECO:0000256" key="3">
    <source>
        <dbReference type="ARBA" id="ARBA00022737"/>
    </source>
</evidence>
<name>A0A8S4PQV8_OWEFU</name>
<keyword evidence="6" id="KW-0812">Transmembrane</keyword>
<dbReference type="Gene3D" id="2.60.40.10">
    <property type="entry name" value="Immunoglobulins"/>
    <property type="match status" value="1"/>
</dbReference>
<dbReference type="PANTHER" id="PTHR24366">
    <property type="entry name" value="IG(IMMUNOGLOBULIN) AND LRR(LEUCINE RICH REPEAT) DOMAINS"/>
    <property type="match status" value="1"/>
</dbReference>
<dbReference type="Pfam" id="PF07679">
    <property type="entry name" value="I-set"/>
    <property type="match status" value="1"/>
</dbReference>
<dbReference type="InterPro" id="IPR036179">
    <property type="entry name" value="Ig-like_dom_sf"/>
</dbReference>
<evidence type="ECO:0000256" key="4">
    <source>
        <dbReference type="ARBA" id="ARBA00023157"/>
    </source>
</evidence>
<organism evidence="8 9">
    <name type="scientific">Owenia fusiformis</name>
    <name type="common">Polychaete worm</name>
    <dbReference type="NCBI Taxonomy" id="6347"/>
    <lineage>
        <taxon>Eukaryota</taxon>
        <taxon>Metazoa</taxon>
        <taxon>Spiralia</taxon>
        <taxon>Lophotrochozoa</taxon>
        <taxon>Annelida</taxon>
        <taxon>Polychaeta</taxon>
        <taxon>Sedentaria</taxon>
        <taxon>Canalipalpata</taxon>
        <taxon>Sabellida</taxon>
        <taxon>Oweniida</taxon>
        <taxon>Oweniidae</taxon>
        <taxon>Owenia</taxon>
    </lineage>
</organism>
<dbReference type="Proteomes" id="UP000749559">
    <property type="component" value="Unassembled WGS sequence"/>
</dbReference>
<feature type="compositionally biased region" description="Low complexity" evidence="5">
    <location>
        <begin position="510"/>
        <end position="519"/>
    </location>
</feature>
<dbReference type="InterPro" id="IPR013098">
    <property type="entry name" value="Ig_I-set"/>
</dbReference>
<keyword evidence="4" id="KW-1015">Disulfide bond</keyword>
<dbReference type="SUPFAM" id="SSF52058">
    <property type="entry name" value="L domain-like"/>
    <property type="match status" value="1"/>
</dbReference>
<evidence type="ECO:0000256" key="5">
    <source>
        <dbReference type="SAM" id="MobiDB-lite"/>
    </source>
</evidence>
<evidence type="ECO:0000256" key="1">
    <source>
        <dbReference type="ARBA" id="ARBA00022614"/>
    </source>
</evidence>
<feature type="transmembrane region" description="Helical" evidence="6">
    <location>
        <begin position="602"/>
        <end position="624"/>
    </location>
</feature>
<dbReference type="SUPFAM" id="SSF48726">
    <property type="entry name" value="Immunoglobulin"/>
    <property type="match status" value="1"/>
</dbReference>
<dbReference type="InterPro" id="IPR001611">
    <property type="entry name" value="Leu-rich_rpt"/>
</dbReference>
<keyword evidence="1" id="KW-0433">Leucine-rich repeat</keyword>
<dbReference type="AlphaFoldDB" id="A0A8S4PQV8"/>
<gene>
    <name evidence="8" type="ORF">OFUS_LOCUS20580</name>
</gene>
<dbReference type="PROSITE" id="PS50835">
    <property type="entry name" value="IG_LIKE"/>
    <property type="match status" value="1"/>
</dbReference>
<evidence type="ECO:0000313" key="8">
    <source>
        <dbReference type="EMBL" id="CAH1796135.1"/>
    </source>
</evidence>
<dbReference type="EMBL" id="CAIIXF020000010">
    <property type="protein sequence ID" value="CAH1796135.1"/>
    <property type="molecule type" value="Genomic_DNA"/>
</dbReference>
<keyword evidence="6" id="KW-1133">Transmembrane helix</keyword>
<feature type="domain" description="Ig-like" evidence="7">
    <location>
        <begin position="390"/>
        <end position="480"/>
    </location>
</feature>
<keyword evidence="6" id="KW-0472">Membrane</keyword>
<dbReference type="OrthoDB" id="6155683at2759"/>
<reference evidence="8" key="1">
    <citation type="submission" date="2022-03" db="EMBL/GenBank/DDBJ databases">
        <authorList>
            <person name="Martin C."/>
        </authorList>
    </citation>
    <scope>NUCLEOTIDE SEQUENCE</scope>
</reference>
<dbReference type="InterPro" id="IPR032675">
    <property type="entry name" value="LRR_dom_sf"/>
</dbReference>
<dbReference type="InterPro" id="IPR003591">
    <property type="entry name" value="Leu-rich_rpt_typical-subtyp"/>
</dbReference>
<sequence>MFFRGNSITTLRANRFDYLTELEELDLDSCKIVNIEVGAFDGLKSLKTLKLDKNLMASLPPSVFRNLNLTKLSLRLNDELIELSSNAFNILTSELLDLSYSDKLANIKSDSFTGANIKSMTIIDSDITAVGSKAFSPLGSSLKSLGISRNKRPLVLPDDPFDGLNLDSLRLWQDGLTRLNFLKGLRTKTLYLASNNFDTIDFSPYVLLKDTLTRINLDGCGIDYLTKRSFDNLERVTYLELSSNNLTILDGAVFEDLKNLSQIFLWYNQIHTITDDFGDYLPNLGSLRMRYNSVSRVNGAMFAKMRRLIQLNLSFNKIQYMPKDMKPILDRLVRNNDFEGNPFHCNCEMLWFWEWAMVNSSRFRTMRCATPLHPPKRFDQMREEDFICIPATLCGSPNITLSRGSSGNVSCTSSGDPAPKLTISNNEGRIVAESDFPVNKTTLENEVVFKIETVNPGFVGSYTCNATHPLGDLTMDTCLRVMTPDGTPEPPFRSDDVCVGFWVTSTTSSTTTTTTIAPTTEEETTRSGETTETITMVQTTGREELTTEADDTTITTQRPSTAPTTSECPASNWTEQTTMSNTPGNNLPLQDGVPMGRFTTSIIAGVLSTFVGTLFLVGVLFYLYRRKASKRQRSDVSEMVVTGTGDANDGYYESKSL</sequence>
<evidence type="ECO:0000259" key="7">
    <source>
        <dbReference type="PROSITE" id="PS50835"/>
    </source>
</evidence>
<evidence type="ECO:0000256" key="6">
    <source>
        <dbReference type="SAM" id="Phobius"/>
    </source>
</evidence>
<comment type="caution">
    <text evidence="8">The sequence shown here is derived from an EMBL/GenBank/DDBJ whole genome shotgun (WGS) entry which is preliminary data.</text>
</comment>
<keyword evidence="2" id="KW-0732">Signal</keyword>
<dbReference type="InterPro" id="IPR003599">
    <property type="entry name" value="Ig_sub"/>
</dbReference>
<feature type="region of interest" description="Disordered" evidence="5">
    <location>
        <begin position="510"/>
        <end position="531"/>
    </location>
</feature>
<dbReference type="InterPro" id="IPR026906">
    <property type="entry name" value="LRR_5"/>
</dbReference>
<dbReference type="InterPro" id="IPR007110">
    <property type="entry name" value="Ig-like_dom"/>
</dbReference>
<dbReference type="SMART" id="SM00409">
    <property type="entry name" value="IG"/>
    <property type="match status" value="1"/>
</dbReference>
<dbReference type="PANTHER" id="PTHR24366:SF170">
    <property type="entry name" value="RE50361P"/>
    <property type="match status" value="1"/>
</dbReference>
<feature type="region of interest" description="Disordered" evidence="5">
    <location>
        <begin position="547"/>
        <end position="588"/>
    </location>
</feature>
<feature type="compositionally biased region" description="Polar residues" evidence="5">
    <location>
        <begin position="557"/>
        <end position="588"/>
    </location>
</feature>
<evidence type="ECO:0000256" key="2">
    <source>
        <dbReference type="ARBA" id="ARBA00022729"/>
    </source>
</evidence>
<keyword evidence="3" id="KW-0677">Repeat</keyword>
<evidence type="ECO:0000313" key="9">
    <source>
        <dbReference type="Proteomes" id="UP000749559"/>
    </source>
</evidence>
<proteinExistence type="predicted"/>
<accession>A0A8S4PQV8</accession>